<organism evidence="1">
    <name type="scientific">Desulfofervidus auxilii</name>
    <dbReference type="NCBI Taxonomy" id="1621989"/>
    <lineage>
        <taxon>Bacteria</taxon>
        <taxon>Pseudomonadati</taxon>
        <taxon>Thermodesulfobacteriota</taxon>
        <taxon>Candidatus Desulfofervidia</taxon>
        <taxon>Candidatus Desulfofervidales</taxon>
        <taxon>Candidatus Desulfofervidaceae</taxon>
        <taxon>Candidatus Desulfofervidus</taxon>
    </lineage>
</organism>
<gene>
    <name evidence="1" type="ORF">ENJ03_00995</name>
</gene>
<dbReference type="EMBL" id="DRKW01000057">
    <property type="protein sequence ID" value="HEB73784.1"/>
    <property type="molecule type" value="Genomic_DNA"/>
</dbReference>
<reference evidence="1" key="1">
    <citation type="journal article" date="2020" name="mSystems">
        <title>Genome- and Community-Level Interaction Insights into Carbon Utilization and Element Cycling Functions of Hydrothermarchaeota in Hydrothermal Sediment.</title>
        <authorList>
            <person name="Zhou Z."/>
            <person name="Liu Y."/>
            <person name="Xu W."/>
            <person name="Pan J."/>
            <person name="Luo Z.H."/>
            <person name="Li M."/>
        </authorList>
    </citation>
    <scope>NUCLEOTIDE SEQUENCE [LARGE SCALE GENOMIC DNA]</scope>
    <source>
        <strain evidence="1">HyVt-45</strain>
    </source>
</reference>
<protein>
    <recommendedName>
        <fullName evidence="2">Type II toxin-antitoxin system VapB family antitoxin</fullName>
    </recommendedName>
</protein>
<name>A0A7V1I3H1_DESA2</name>
<proteinExistence type="predicted"/>
<sequence length="65" mass="7822">MDVKKNILRFTISMEKDLLDELLRITRQRKKSKAVNVACREFVRMKQKEYLLNFKGKVSFEDVNE</sequence>
<evidence type="ECO:0000313" key="1">
    <source>
        <dbReference type="EMBL" id="HEB73784.1"/>
    </source>
</evidence>
<evidence type="ECO:0008006" key="2">
    <source>
        <dbReference type="Google" id="ProtNLM"/>
    </source>
</evidence>
<dbReference type="AlphaFoldDB" id="A0A7V1I3H1"/>
<comment type="caution">
    <text evidence="1">The sequence shown here is derived from an EMBL/GenBank/DDBJ whole genome shotgun (WGS) entry which is preliminary data.</text>
</comment>
<accession>A0A7V1I3H1</accession>
<dbReference type="Proteomes" id="UP000886268">
    <property type="component" value="Unassembled WGS sequence"/>
</dbReference>